<sequence>MTDRDMEQLSGDNLPDTGELLNALMAWKKGNFAYRMPYHYTGVAGKVADTFNEIMDIQESMVHEIQQLARVVGKDGNLSRRFALQHKGGSLGPDGRIVKRPDRRSYATDQRHGSGDQRGRAGGIYRKRSNSNWKGDR</sequence>
<reference evidence="2 3" key="1">
    <citation type="submission" date="2022-10" db="EMBL/GenBank/DDBJ databases">
        <title>Comparative genomic analysis of Cohnella hashimotonis sp. nov., isolated from the International Space Station.</title>
        <authorList>
            <person name="Simpson A."/>
            <person name="Venkateswaran K."/>
        </authorList>
    </citation>
    <scope>NUCLEOTIDE SEQUENCE [LARGE SCALE GENOMIC DNA]</scope>
    <source>
        <strain evidence="2 3">DSM 18997</strain>
    </source>
</reference>
<name>A0A9X4KKH8_9BACL</name>
<keyword evidence="3" id="KW-1185">Reference proteome</keyword>
<feature type="region of interest" description="Disordered" evidence="1">
    <location>
        <begin position="83"/>
        <end position="137"/>
    </location>
</feature>
<feature type="compositionally biased region" description="Basic and acidic residues" evidence="1">
    <location>
        <begin position="96"/>
        <end position="119"/>
    </location>
</feature>
<accession>A0A9X4KKH8</accession>
<evidence type="ECO:0000256" key="1">
    <source>
        <dbReference type="SAM" id="MobiDB-lite"/>
    </source>
</evidence>
<dbReference type="AlphaFoldDB" id="A0A9X4KKH8"/>
<evidence type="ECO:0000313" key="2">
    <source>
        <dbReference type="EMBL" id="MDG0793708.1"/>
    </source>
</evidence>
<evidence type="ECO:0008006" key="4">
    <source>
        <dbReference type="Google" id="ProtNLM"/>
    </source>
</evidence>
<dbReference type="Proteomes" id="UP001153387">
    <property type="component" value="Unassembled WGS sequence"/>
</dbReference>
<evidence type="ECO:0000313" key="3">
    <source>
        <dbReference type="Proteomes" id="UP001153387"/>
    </source>
</evidence>
<dbReference type="RefSeq" id="WP_277567443.1">
    <property type="nucleotide sequence ID" value="NZ_JAPDHZ010000004.1"/>
</dbReference>
<dbReference type="EMBL" id="JAPDHZ010000004">
    <property type="protein sequence ID" value="MDG0793708.1"/>
    <property type="molecule type" value="Genomic_DNA"/>
</dbReference>
<gene>
    <name evidence="2" type="ORF">OMP38_24910</name>
</gene>
<proteinExistence type="predicted"/>
<protein>
    <recommendedName>
        <fullName evidence="4">HAMP domain-containing protein</fullName>
    </recommendedName>
</protein>
<organism evidence="2 3">
    <name type="scientific">Cohnella ginsengisoli</name>
    <dbReference type="NCBI Taxonomy" id="425004"/>
    <lineage>
        <taxon>Bacteria</taxon>
        <taxon>Bacillati</taxon>
        <taxon>Bacillota</taxon>
        <taxon>Bacilli</taxon>
        <taxon>Bacillales</taxon>
        <taxon>Paenibacillaceae</taxon>
        <taxon>Cohnella</taxon>
    </lineage>
</organism>
<comment type="caution">
    <text evidence="2">The sequence shown here is derived from an EMBL/GenBank/DDBJ whole genome shotgun (WGS) entry which is preliminary data.</text>
</comment>